<dbReference type="AlphaFoldDB" id="A0A9X1VBX1"/>
<dbReference type="InterPro" id="IPR037914">
    <property type="entry name" value="SpoVT-AbrB_sf"/>
</dbReference>
<dbReference type="SUPFAM" id="SSF89447">
    <property type="entry name" value="AbrB/MazE/MraZ-like"/>
    <property type="match status" value="1"/>
</dbReference>
<sequence>MGKISVKQGHSGSRQRVSKKIFTTHVDNRGRVLLPQAIRDLLNIQSGDLFYLKPEQNGVHIVKGINPFDALAEDAIRQNRSGQTIALEEILEREGITVDVE</sequence>
<dbReference type="RefSeq" id="WP_241716989.1">
    <property type="nucleotide sequence ID" value="NZ_JALBUF010000037.1"/>
</dbReference>
<dbReference type="EMBL" id="JALBUF010000037">
    <property type="protein sequence ID" value="MCI0184922.1"/>
    <property type="molecule type" value="Genomic_DNA"/>
</dbReference>
<name>A0A9X1VBX1_9BACL</name>
<accession>A0A9X1VBX1</accession>
<evidence type="ECO:0000259" key="2">
    <source>
        <dbReference type="PROSITE" id="PS51740"/>
    </source>
</evidence>
<reference evidence="3" key="1">
    <citation type="submission" date="2022-03" db="EMBL/GenBank/DDBJ databases">
        <title>Draft Genome Sequence of Firmicute Strain S0AB, a Heterotrophic Iron/Sulfur-Oxidizing Extreme Acidophile.</title>
        <authorList>
            <person name="Vergara E."/>
            <person name="Pakostova E."/>
            <person name="Johnson D.B."/>
            <person name="Holmes D.S."/>
        </authorList>
    </citation>
    <scope>NUCLEOTIDE SEQUENCE</scope>
    <source>
        <strain evidence="3">S0AB</strain>
    </source>
</reference>
<gene>
    <name evidence="3" type="ORF">MM817_03219</name>
</gene>
<keyword evidence="4" id="KW-1185">Reference proteome</keyword>
<organism evidence="3 4">
    <name type="scientific">Sulfoacidibacillus ferrooxidans</name>
    <dbReference type="NCBI Taxonomy" id="2005001"/>
    <lineage>
        <taxon>Bacteria</taxon>
        <taxon>Bacillati</taxon>
        <taxon>Bacillota</taxon>
        <taxon>Bacilli</taxon>
        <taxon>Bacillales</taxon>
        <taxon>Alicyclobacillaceae</taxon>
        <taxon>Sulfoacidibacillus</taxon>
    </lineage>
</organism>
<dbReference type="PROSITE" id="PS51740">
    <property type="entry name" value="SPOVT_ABRB"/>
    <property type="match status" value="1"/>
</dbReference>
<dbReference type="Proteomes" id="UP001139263">
    <property type="component" value="Unassembled WGS sequence"/>
</dbReference>
<dbReference type="InterPro" id="IPR007159">
    <property type="entry name" value="SpoVT-AbrB_dom"/>
</dbReference>
<dbReference type="NCBIfam" id="TIGR01439">
    <property type="entry name" value="lp_hng_hel_AbrB"/>
    <property type="match status" value="1"/>
</dbReference>
<dbReference type="GO" id="GO:0003677">
    <property type="term" value="F:DNA binding"/>
    <property type="evidence" value="ECO:0007669"/>
    <property type="project" value="UniProtKB-UniRule"/>
</dbReference>
<protein>
    <recommendedName>
        <fullName evidence="2">SpoVT-AbrB domain-containing protein</fullName>
    </recommendedName>
</protein>
<evidence type="ECO:0000256" key="1">
    <source>
        <dbReference type="PROSITE-ProRule" id="PRU01076"/>
    </source>
</evidence>
<dbReference type="Gene3D" id="2.10.260.10">
    <property type="match status" value="1"/>
</dbReference>
<keyword evidence="1" id="KW-0238">DNA-binding</keyword>
<evidence type="ECO:0000313" key="4">
    <source>
        <dbReference type="Proteomes" id="UP001139263"/>
    </source>
</evidence>
<comment type="caution">
    <text evidence="3">The sequence shown here is derived from an EMBL/GenBank/DDBJ whole genome shotgun (WGS) entry which is preliminary data.</text>
</comment>
<evidence type="ECO:0000313" key="3">
    <source>
        <dbReference type="EMBL" id="MCI0184922.1"/>
    </source>
</evidence>
<proteinExistence type="predicted"/>
<feature type="domain" description="SpoVT-AbrB" evidence="2">
    <location>
        <begin position="21"/>
        <end position="67"/>
    </location>
</feature>
<dbReference type="SMART" id="SM00966">
    <property type="entry name" value="SpoVT_AbrB"/>
    <property type="match status" value="1"/>
</dbReference>